<feature type="region of interest" description="Disordered" evidence="1">
    <location>
        <begin position="13"/>
        <end position="64"/>
    </location>
</feature>
<dbReference type="AlphaFoldDB" id="A0A7G2CKK5"/>
<organism evidence="2 3">
    <name type="scientific">Angomonas deanei</name>
    <dbReference type="NCBI Taxonomy" id="59799"/>
    <lineage>
        <taxon>Eukaryota</taxon>
        <taxon>Discoba</taxon>
        <taxon>Euglenozoa</taxon>
        <taxon>Kinetoplastea</taxon>
        <taxon>Metakinetoplastina</taxon>
        <taxon>Trypanosomatida</taxon>
        <taxon>Trypanosomatidae</taxon>
        <taxon>Strigomonadinae</taxon>
        <taxon>Angomonas</taxon>
    </lineage>
</organism>
<gene>
    <name evidence="2" type="ORF">ADEAN_000792600</name>
</gene>
<proteinExistence type="predicted"/>
<feature type="compositionally biased region" description="Basic and acidic residues" evidence="1">
    <location>
        <begin position="31"/>
        <end position="52"/>
    </location>
</feature>
<name>A0A7G2CKK5_9TRYP</name>
<protein>
    <submittedName>
        <fullName evidence="2">Uncharacterized protein</fullName>
    </submittedName>
</protein>
<feature type="compositionally biased region" description="Low complexity" evidence="1">
    <location>
        <begin position="54"/>
        <end position="64"/>
    </location>
</feature>
<evidence type="ECO:0000313" key="2">
    <source>
        <dbReference type="EMBL" id="CAD2220408.1"/>
    </source>
</evidence>
<keyword evidence="3" id="KW-1185">Reference proteome</keyword>
<sequence length="698" mass="78399">MLNRSRLAKWGSTQNIPGLLSDPNSSSHTSRKMEEEKTEEGDSRHSRARTDDGTSQNTNHNNNNSVVTTFIHWNVQKWACHVQPLREAYSLYLTTSTDGDLQLHNNTIETIEAKLNELTILSKWGNQEKEGSSNNDSTPILSPVSIVVRQMNSKVNHNHITRTVFFGEVFMDITRSDVLLFYHITSEFSFIMNEQLRYCLCSAGEKEYRKIVAGLLDWKKRQRATLPPQESNKKNEKNNLKSAGAVLQVKVPTAEITFSDPRYPLLKMTASTVVLEYLQQQQQQEKGEKAGQSSPVDTITFMTSEVGVSIFGQGRWDVLLKPLGHLMFTRTTRVGRIPNETNYPHPSPSESSCLVQSTTLYGGGIQLHCSRLLLNKVQYVNREMQLLFEKPASLAWMADSETAEAVLTSLLKRRARQQQSSSRRNSRVDHFSSSKTTQVVDLRRHRPLRPDEDTASSANSGLEDEEEYDEDDEYPLSVLPGVTSSSRYTNHSSSSTRRATHRFLNIFQCGFYLVVCKADGSQTSEDNIGQVCYLPPSASIDLFIPYKQASQMMIYFYPENGGYYDEDEDQYRLNETVLQSLSNSANNKKENAAVNVAELKYGNALGLVVEDLLVVLTCKGTQDSGMAADDNQNNKTNNATASTSNAIGTTPVMWIDEKVMQSVLEKRRNAKKGEPVNNNNNNNCERGRLGDVGATEFV</sequence>
<feature type="compositionally biased region" description="Low complexity" evidence="1">
    <location>
        <begin position="483"/>
        <end position="493"/>
    </location>
</feature>
<evidence type="ECO:0000313" key="3">
    <source>
        <dbReference type="Proteomes" id="UP000515908"/>
    </source>
</evidence>
<evidence type="ECO:0000256" key="1">
    <source>
        <dbReference type="SAM" id="MobiDB-lite"/>
    </source>
</evidence>
<dbReference type="Proteomes" id="UP000515908">
    <property type="component" value="Chromosome 17"/>
</dbReference>
<dbReference type="EMBL" id="LR877161">
    <property type="protein sequence ID" value="CAD2220408.1"/>
    <property type="molecule type" value="Genomic_DNA"/>
</dbReference>
<feature type="region of interest" description="Disordered" evidence="1">
    <location>
        <begin position="667"/>
        <end position="698"/>
    </location>
</feature>
<feature type="compositionally biased region" description="Low complexity" evidence="1">
    <location>
        <begin position="627"/>
        <end position="644"/>
    </location>
</feature>
<feature type="region of interest" description="Disordered" evidence="1">
    <location>
        <begin position="624"/>
        <end position="644"/>
    </location>
</feature>
<feature type="region of interest" description="Disordered" evidence="1">
    <location>
        <begin position="414"/>
        <end position="493"/>
    </location>
</feature>
<reference evidence="2 3" key="1">
    <citation type="submission" date="2020-08" db="EMBL/GenBank/DDBJ databases">
        <authorList>
            <person name="Newling K."/>
            <person name="Davey J."/>
            <person name="Forrester S."/>
        </authorList>
    </citation>
    <scope>NUCLEOTIDE SEQUENCE [LARGE SCALE GENOMIC DNA]</scope>
    <source>
        <strain evidence="3">Crithidia deanei Carvalho (ATCC PRA-265)</strain>
    </source>
</reference>
<dbReference type="VEuPathDB" id="TriTrypDB:ADEAN_000792600"/>
<feature type="compositionally biased region" description="Polar residues" evidence="1">
    <location>
        <begin position="13"/>
        <end position="28"/>
    </location>
</feature>
<accession>A0A7G2CKK5</accession>
<feature type="compositionally biased region" description="Acidic residues" evidence="1">
    <location>
        <begin position="462"/>
        <end position="474"/>
    </location>
</feature>